<keyword evidence="9 17" id="KW-0418">Kinase</keyword>
<dbReference type="Pfam" id="PF02518">
    <property type="entry name" value="HATPase_c"/>
    <property type="match status" value="1"/>
</dbReference>
<dbReference type="PROSITE" id="PS50109">
    <property type="entry name" value="HIS_KIN"/>
    <property type="match status" value="1"/>
</dbReference>
<dbReference type="InterPro" id="IPR005467">
    <property type="entry name" value="His_kinase_dom"/>
</dbReference>
<keyword evidence="18" id="KW-1185">Reference proteome</keyword>
<dbReference type="SMART" id="SM00388">
    <property type="entry name" value="HisKA"/>
    <property type="match status" value="1"/>
</dbReference>
<dbReference type="Gene3D" id="1.10.287.130">
    <property type="match status" value="1"/>
</dbReference>
<dbReference type="PRINTS" id="PR00344">
    <property type="entry name" value="BCTRLSENSOR"/>
</dbReference>
<dbReference type="STRING" id="1195236.CTER_0458"/>
<dbReference type="InterPro" id="IPR003594">
    <property type="entry name" value="HATPase_dom"/>
</dbReference>
<dbReference type="AlphaFoldDB" id="S0FNR1"/>
<evidence type="ECO:0000256" key="9">
    <source>
        <dbReference type="ARBA" id="ARBA00022777"/>
    </source>
</evidence>
<reference evidence="17 18" key="1">
    <citation type="journal article" date="2013" name="Genome Announc.">
        <title>Draft Genome Sequence of the Cellulolytic, Mesophilic, Anaerobic Bacterium Clostridium termitidis Strain CT1112 (DSM 5398).</title>
        <authorList>
            <person name="Lal S."/>
            <person name="Ramachandran U."/>
            <person name="Zhang X."/>
            <person name="Munir R."/>
            <person name="Sparling R."/>
            <person name="Levin D.B."/>
        </authorList>
    </citation>
    <scope>NUCLEOTIDE SEQUENCE [LARGE SCALE GENOMIC DNA]</scope>
    <source>
        <strain evidence="17 18">CT1112</strain>
    </source>
</reference>
<feature type="domain" description="HAMP" evidence="16">
    <location>
        <begin position="185"/>
        <end position="238"/>
    </location>
</feature>
<evidence type="ECO:0000256" key="10">
    <source>
        <dbReference type="ARBA" id="ARBA00022840"/>
    </source>
</evidence>
<dbReference type="Pfam" id="PF00512">
    <property type="entry name" value="HisKA"/>
    <property type="match status" value="1"/>
</dbReference>
<dbReference type="GO" id="GO:0000155">
    <property type="term" value="F:phosphorelay sensor kinase activity"/>
    <property type="evidence" value="ECO:0007669"/>
    <property type="project" value="InterPro"/>
</dbReference>
<evidence type="ECO:0000256" key="2">
    <source>
        <dbReference type="ARBA" id="ARBA00004651"/>
    </source>
</evidence>
<comment type="caution">
    <text evidence="17">The sequence shown here is derived from an EMBL/GenBank/DDBJ whole genome shotgun (WGS) entry which is preliminary data.</text>
</comment>
<evidence type="ECO:0000256" key="1">
    <source>
        <dbReference type="ARBA" id="ARBA00000085"/>
    </source>
</evidence>
<evidence type="ECO:0000256" key="8">
    <source>
        <dbReference type="ARBA" id="ARBA00022741"/>
    </source>
</evidence>
<comment type="subcellular location">
    <subcellularLocation>
        <location evidence="2">Cell membrane</location>
        <topology evidence="2">Multi-pass membrane protein</topology>
    </subcellularLocation>
</comment>
<evidence type="ECO:0000256" key="5">
    <source>
        <dbReference type="ARBA" id="ARBA00022553"/>
    </source>
</evidence>
<dbReference type="PANTHER" id="PTHR45528:SF1">
    <property type="entry name" value="SENSOR HISTIDINE KINASE CPXA"/>
    <property type="match status" value="1"/>
</dbReference>
<dbReference type="InterPro" id="IPR050398">
    <property type="entry name" value="HssS/ArlS-like"/>
</dbReference>
<dbReference type="PANTHER" id="PTHR45528">
    <property type="entry name" value="SENSOR HISTIDINE KINASE CPXA"/>
    <property type="match status" value="1"/>
</dbReference>
<keyword evidence="7 14" id="KW-0812">Transmembrane</keyword>
<evidence type="ECO:0000256" key="13">
    <source>
        <dbReference type="ARBA" id="ARBA00023136"/>
    </source>
</evidence>
<dbReference type="SUPFAM" id="SSF55874">
    <property type="entry name" value="ATPase domain of HSP90 chaperone/DNA topoisomerase II/histidine kinase"/>
    <property type="match status" value="1"/>
</dbReference>
<dbReference type="RefSeq" id="WP_004623849.1">
    <property type="nucleotide sequence ID" value="NZ_AORV01000018.1"/>
</dbReference>
<keyword evidence="12" id="KW-0902">Two-component regulatory system</keyword>
<keyword evidence="8" id="KW-0547">Nucleotide-binding</keyword>
<evidence type="ECO:0000313" key="18">
    <source>
        <dbReference type="Proteomes" id="UP000014155"/>
    </source>
</evidence>
<dbReference type="GO" id="GO:0005524">
    <property type="term" value="F:ATP binding"/>
    <property type="evidence" value="ECO:0007669"/>
    <property type="project" value="UniProtKB-KW"/>
</dbReference>
<name>S0FNR1_RUMCE</name>
<dbReference type="SMART" id="SM00304">
    <property type="entry name" value="HAMP"/>
    <property type="match status" value="1"/>
</dbReference>
<dbReference type="Proteomes" id="UP000014155">
    <property type="component" value="Unassembled WGS sequence"/>
</dbReference>
<keyword evidence="13 14" id="KW-0472">Membrane</keyword>
<keyword evidence="6" id="KW-0808">Transferase</keyword>
<feature type="transmembrane region" description="Helical" evidence="14">
    <location>
        <begin position="160"/>
        <end position="183"/>
    </location>
</feature>
<evidence type="ECO:0000256" key="14">
    <source>
        <dbReference type="SAM" id="Phobius"/>
    </source>
</evidence>
<dbReference type="InterPro" id="IPR036097">
    <property type="entry name" value="HisK_dim/P_sf"/>
</dbReference>
<dbReference type="EMBL" id="AORV01000018">
    <property type="protein sequence ID" value="EMS73537.1"/>
    <property type="molecule type" value="Genomic_DNA"/>
</dbReference>
<evidence type="ECO:0000256" key="7">
    <source>
        <dbReference type="ARBA" id="ARBA00022692"/>
    </source>
</evidence>
<evidence type="ECO:0000256" key="12">
    <source>
        <dbReference type="ARBA" id="ARBA00023012"/>
    </source>
</evidence>
<dbReference type="InterPro" id="IPR003661">
    <property type="entry name" value="HisK_dim/P_dom"/>
</dbReference>
<keyword evidence="4" id="KW-1003">Cell membrane</keyword>
<gene>
    <name evidence="17" type="ORF">CTER_0458</name>
</gene>
<evidence type="ECO:0000256" key="4">
    <source>
        <dbReference type="ARBA" id="ARBA00022475"/>
    </source>
</evidence>
<evidence type="ECO:0000256" key="3">
    <source>
        <dbReference type="ARBA" id="ARBA00012438"/>
    </source>
</evidence>
<dbReference type="SUPFAM" id="SSF47384">
    <property type="entry name" value="Homodimeric domain of signal transducing histidine kinase"/>
    <property type="match status" value="1"/>
</dbReference>
<evidence type="ECO:0000256" key="11">
    <source>
        <dbReference type="ARBA" id="ARBA00022989"/>
    </source>
</evidence>
<evidence type="ECO:0000259" key="16">
    <source>
        <dbReference type="PROSITE" id="PS50885"/>
    </source>
</evidence>
<evidence type="ECO:0000313" key="17">
    <source>
        <dbReference type="EMBL" id="EMS73537.1"/>
    </source>
</evidence>
<feature type="domain" description="Histidine kinase" evidence="15">
    <location>
        <begin position="246"/>
        <end position="461"/>
    </location>
</feature>
<dbReference type="PATRIC" id="fig|1195236.3.peg.773"/>
<comment type="catalytic activity">
    <reaction evidence="1">
        <text>ATP + protein L-histidine = ADP + protein N-phospho-L-histidine.</text>
        <dbReference type="EC" id="2.7.13.3"/>
    </reaction>
</comment>
<organism evidence="17 18">
    <name type="scientific">Ruminiclostridium cellobioparum subsp. termitidis CT1112</name>
    <dbReference type="NCBI Taxonomy" id="1195236"/>
    <lineage>
        <taxon>Bacteria</taxon>
        <taxon>Bacillati</taxon>
        <taxon>Bacillota</taxon>
        <taxon>Clostridia</taxon>
        <taxon>Eubacteriales</taxon>
        <taxon>Oscillospiraceae</taxon>
        <taxon>Ruminiclostridium</taxon>
    </lineage>
</organism>
<dbReference type="InterPro" id="IPR003660">
    <property type="entry name" value="HAMP_dom"/>
</dbReference>
<dbReference type="GO" id="GO:0005886">
    <property type="term" value="C:plasma membrane"/>
    <property type="evidence" value="ECO:0007669"/>
    <property type="project" value="UniProtKB-SubCell"/>
</dbReference>
<dbReference type="CDD" id="cd00075">
    <property type="entry name" value="HATPase"/>
    <property type="match status" value="1"/>
</dbReference>
<sequence length="462" mass="51304">MRMNFFKFTKISWKLTLLYASIFSLVLILLSASVLYGIKFYLVNQSLQKVKNISNTIAERIVGPTEEKMSLEDPELIGEARTDATVSVRIANPEGILVNSEDSFHLKKIPFSSSLDSVRKTESDEMHLAIANRQVLADGKTKAYLQVAVNMENEYMFLKVLFILMACADAVGIAISLLAGYLISRRMLLPIDRITKAAQSIGINNLSRRIEVSQADDELSRLAETFNEMIDRLKQSFDKQNQFVSDASHELRTPISVIQGYIGLIDRWGKEDKSVLQESIDAIKNETSGMTDLIEKLLFLARGDSGNQKLQKIQFSLNELMEEVCKESHLISSIHDLHCDVAGEIALTADRKMIKQALRALIDNSFKFTPTDGKITVHAGRGNNTVNIVVEDTGIGIPDDEVNNIFNRFYRVDKARSKESGGSGLGLSIVKWIVDAHGGSIRAESTIGEGTVVAIMLPQTTL</sequence>
<keyword evidence="5" id="KW-0597">Phosphoprotein</keyword>
<dbReference type="EC" id="2.7.13.3" evidence="3"/>
<dbReference type="InterPro" id="IPR004358">
    <property type="entry name" value="Sig_transdc_His_kin-like_C"/>
</dbReference>
<protein>
    <recommendedName>
        <fullName evidence="3">histidine kinase</fullName>
        <ecNumber evidence="3">2.7.13.3</ecNumber>
    </recommendedName>
</protein>
<dbReference type="SUPFAM" id="SSF158472">
    <property type="entry name" value="HAMP domain-like"/>
    <property type="match status" value="1"/>
</dbReference>
<dbReference type="FunFam" id="1.10.287.130:FF:000001">
    <property type="entry name" value="Two-component sensor histidine kinase"/>
    <property type="match status" value="1"/>
</dbReference>
<keyword evidence="10" id="KW-0067">ATP-binding</keyword>
<dbReference type="CDD" id="cd06225">
    <property type="entry name" value="HAMP"/>
    <property type="match status" value="1"/>
</dbReference>
<evidence type="ECO:0000259" key="15">
    <source>
        <dbReference type="PROSITE" id="PS50109"/>
    </source>
</evidence>
<evidence type="ECO:0000256" key="6">
    <source>
        <dbReference type="ARBA" id="ARBA00022679"/>
    </source>
</evidence>
<proteinExistence type="predicted"/>
<accession>S0FNR1</accession>
<dbReference type="FunFam" id="3.30.565.10:FF:000006">
    <property type="entry name" value="Sensor histidine kinase WalK"/>
    <property type="match status" value="1"/>
</dbReference>
<keyword evidence="11 14" id="KW-1133">Transmembrane helix</keyword>
<dbReference type="Gene3D" id="6.10.340.10">
    <property type="match status" value="1"/>
</dbReference>
<dbReference type="eggNOG" id="COG5002">
    <property type="taxonomic scope" value="Bacteria"/>
</dbReference>
<dbReference type="SMART" id="SM00387">
    <property type="entry name" value="HATPase_c"/>
    <property type="match status" value="1"/>
</dbReference>
<dbReference type="InterPro" id="IPR036890">
    <property type="entry name" value="HATPase_C_sf"/>
</dbReference>
<dbReference type="PROSITE" id="PS50885">
    <property type="entry name" value="HAMP"/>
    <property type="match status" value="1"/>
</dbReference>
<dbReference type="Pfam" id="PF00672">
    <property type="entry name" value="HAMP"/>
    <property type="match status" value="1"/>
</dbReference>
<dbReference type="Gene3D" id="3.30.565.10">
    <property type="entry name" value="Histidine kinase-like ATPase, C-terminal domain"/>
    <property type="match status" value="1"/>
</dbReference>
<dbReference type="CDD" id="cd00082">
    <property type="entry name" value="HisKA"/>
    <property type="match status" value="1"/>
</dbReference>